<dbReference type="EMBL" id="NQMS01000004">
    <property type="protein sequence ID" value="PAV96439.1"/>
    <property type="molecule type" value="Genomic_DNA"/>
</dbReference>
<dbReference type="PANTHER" id="PTHR43481:SF4">
    <property type="entry name" value="GLYCEROL-1-PHOSPHATE PHOSPHOHYDROLASE 1-RELATED"/>
    <property type="match status" value="1"/>
</dbReference>
<evidence type="ECO:0000313" key="3">
    <source>
        <dbReference type="Proteomes" id="UP000218796"/>
    </source>
</evidence>
<dbReference type="GO" id="GO:0046872">
    <property type="term" value="F:metal ion binding"/>
    <property type="evidence" value="ECO:0007669"/>
    <property type="project" value="UniProtKB-KW"/>
</dbReference>
<protein>
    <submittedName>
        <fullName evidence="2">Haloacid dehalogenase</fullName>
    </submittedName>
</protein>
<gene>
    <name evidence="2" type="ORF">CJD50_12100</name>
</gene>
<evidence type="ECO:0000313" key="2">
    <source>
        <dbReference type="EMBL" id="PAV96439.1"/>
    </source>
</evidence>
<dbReference type="SFLD" id="SFLDG01129">
    <property type="entry name" value="C1.5:_HAD__Beta-PGM__Phosphata"/>
    <property type="match status" value="1"/>
</dbReference>
<dbReference type="SFLD" id="SFLDS00003">
    <property type="entry name" value="Haloacid_Dehalogenase"/>
    <property type="match status" value="1"/>
</dbReference>
<dbReference type="PROSITE" id="PS01228">
    <property type="entry name" value="COF_1"/>
    <property type="match status" value="1"/>
</dbReference>
<name>A0A2A2MC74_9GAMM</name>
<keyword evidence="3" id="KW-1185">Reference proteome</keyword>
<dbReference type="GO" id="GO:0043136">
    <property type="term" value="F:sn-glycerol 3-phosphatase activity"/>
    <property type="evidence" value="ECO:0007669"/>
    <property type="project" value="TreeGrafter"/>
</dbReference>
<dbReference type="Gene3D" id="1.10.150.240">
    <property type="entry name" value="Putative phosphatase, domain 2"/>
    <property type="match status" value="1"/>
</dbReference>
<dbReference type="InterPro" id="IPR023214">
    <property type="entry name" value="HAD_sf"/>
</dbReference>
<dbReference type="Proteomes" id="UP000218796">
    <property type="component" value="Unassembled WGS sequence"/>
</dbReference>
<dbReference type="Gene3D" id="3.40.50.1000">
    <property type="entry name" value="HAD superfamily/HAD-like"/>
    <property type="match status" value="1"/>
</dbReference>
<comment type="caution">
    <text evidence="2">The sequence shown here is derived from an EMBL/GenBank/DDBJ whole genome shotgun (WGS) entry which is preliminary data.</text>
</comment>
<dbReference type="SUPFAM" id="SSF56784">
    <property type="entry name" value="HAD-like"/>
    <property type="match status" value="1"/>
</dbReference>
<dbReference type="Pfam" id="PF00702">
    <property type="entry name" value="Hydrolase"/>
    <property type="match status" value="1"/>
</dbReference>
<dbReference type="GO" id="GO:0050308">
    <property type="term" value="F:sugar-phosphatase activity"/>
    <property type="evidence" value="ECO:0007669"/>
    <property type="project" value="TreeGrafter"/>
</dbReference>
<dbReference type="RefSeq" id="WP_008815616.1">
    <property type="nucleotide sequence ID" value="NZ_CATYOV010000018.1"/>
</dbReference>
<organism evidence="2 3">
    <name type="scientific">Hafnia paralvei</name>
    <dbReference type="NCBI Taxonomy" id="546367"/>
    <lineage>
        <taxon>Bacteria</taxon>
        <taxon>Pseudomonadati</taxon>
        <taxon>Pseudomonadota</taxon>
        <taxon>Gammaproteobacteria</taxon>
        <taxon>Enterobacterales</taxon>
        <taxon>Hafniaceae</taxon>
        <taxon>Hafnia</taxon>
    </lineage>
</organism>
<dbReference type="InterPro" id="IPR023198">
    <property type="entry name" value="PGP-like_dom2"/>
</dbReference>
<evidence type="ECO:0000256" key="1">
    <source>
        <dbReference type="ARBA" id="ARBA00022723"/>
    </source>
</evidence>
<keyword evidence="1" id="KW-0479">Metal-binding</keyword>
<dbReference type="NCBIfam" id="TIGR01509">
    <property type="entry name" value="HAD-SF-IA-v3"/>
    <property type="match status" value="1"/>
</dbReference>
<reference evidence="2 3" key="1">
    <citation type="submission" date="2017-08" db="EMBL/GenBank/DDBJ databases">
        <title>Draft Genome Sequence of Hafnia alvei CITHA-6 Isolated from Raw Bovine Milk.</title>
        <authorList>
            <person name="Culligan E.P."/>
            <person name="Mcsweeney A."/>
            <person name="O'Doherty C."/>
            <person name="Gleeson E."/>
            <person name="O'Riordan D."/>
            <person name="Sleator R.D."/>
        </authorList>
    </citation>
    <scope>NUCLEOTIDE SEQUENCE [LARGE SCALE GENOMIC DNA]</scope>
    <source>
        <strain evidence="2 3">CITHA-6</strain>
    </source>
</reference>
<dbReference type="OrthoDB" id="9800058at2"/>
<proteinExistence type="predicted"/>
<dbReference type="InterPro" id="IPR036412">
    <property type="entry name" value="HAD-like_sf"/>
</dbReference>
<dbReference type="InterPro" id="IPR006439">
    <property type="entry name" value="HAD-SF_hydro_IA"/>
</dbReference>
<sequence length="217" mass="24034">MHCKALLFDLDGTLVTSLNFVEHSWTRWAEMHGLCALEVRNFLHGKPAISTLRHFLPQASEAELHHQFLALEEYEATHTEGIEALPGASTFLTRLNELEIPWGIVTSGSMKVAAARIRQTGLPLPPVLITSENIIHGKPHPQPFLLGAERLGIQPEQCAAFEDSLAGLQSVWAAGCQAVEVKTAHSVPHNLGQIPALEDYCSIRISPRYDHFFLSFQ</sequence>
<dbReference type="InterPro" id="IPR051806">
    <property type="entry name" value="HAD-like_SPP"/>
</dbReference>
<accession>A0A2A2MC74</accession>
<dbReference type="PANTHER" id="PTHR43481">
    <property type="entry name" value="FRUCTOSE-1-PHOSPHATE PHOSPHATASE"/>
    <property type="match status" value="1"/>
</dbReference>
<dbReference type="AlphaFoldDB" id="A0A2A2MC74"/>